<evidence type="ECO:0000313" key="2">
    <source>
        <dbReference type="Proteomes" id="UP000516305"/>
    </source>
</evidence>
<dbReference type="KEGG" id="chyd:H4K34_15900"/>
<reference evidence="1 2" key="1">
    <citation type="submission" date="2020-08" db="EMBL/GenBank/DDBJ databases">
        <title>Croceimicrobium hydrocarbonivorans gen. nov., sp. nov., a novel marine bacterium isolated from a bacterial consortium that degrades polyethylene terephthalate.</title>
        <authorList>
            <person name="Liu R."/>
        </authorList>
    </citation>
    <scope>NUCLEOTIDE SEQUENCE [LARGE SCALE GENOMIC DNA]</scope>
    <source>
        <strain evidence="1 2">A20-9</strain>
    </source>
</reference>
<name>A0A7H0VDP1_9FLAO</name>
<organism evidence="1 2">
    <name type="scientific">Croceimicrobium hydrocarbonivorans</name>
    <dbReference type="NCBI Taxonomy" id="2761580"/>
    <lineage>
        <taxon>Bacteria</taxon>
        <taxon>Pseudomonadati</taxon>
        <taxon>Bacteroidota</taxon>
        <taxon>Flavobacteriia</taxon>
        <taxon>Flavobacteriales</taxon>
        <taxon>Owenweeksiaceae</taxon>
        <taxon>Croceimicrobium</taxon>
    </lineage>
</organism>
<dbReference type="EMBL" id="CP060139">
    <property type="protein sequence ID" value="QNR23839.1"/>
    <property type="molecule type" value="Genomic_DNA"/>
</dbReference>
<dbReference type="AlphaFoldDB" id="A0A7H0VDP1"/>
<accession>A0A7H0VDP1</accession>
<proteinExistence type="predicted"/>
<sequence>MTKEEVNYILNYFSHLMPQDDRLTLKYHMYTHSKSDDPKLQKAINERAETSEKVENQEILGKAYEEFELGVAKKIVNQYPDKLYFNRCPKCNSLARTPYARQCKSCGFNWHENALARFKLERSFQLTGRQFFLLGEITKGEIKIGQFIDLKMLGLSRRAKIEAVEFYDKGDNGEVQAGIGLGLGELSEEEKDFIKRLGSFETPIDIFVKKLNG</sequence>
<gene>
    <name evidence="1" type="ORF">H4K34_15900</name>
</gene>
<protein>
    <submittedName>
        <fullName evidence="1">Uncharacterized protein</fullName>
    </submittedName>
</protein>
<dbReference type="RefSeq" id="WP_210758375.1">
    <property type="nucleotide sequence ID" value="NZ_CP060139.1"/>
</dbReference>
<dbReference type="Proteomes" id="UP000516305">
    <property type="component" value="Chromosome"/>
</dbReference>
<keyword evidence="2" id="KW-1185">Reference proteome</keyword>
<evidence type="ECO:0000313" key="1">
    <source>
        <dbReference type="EMBL" id="QNR23839.1"/>
    </source>
</evidence>